<keyword evidence="4" id="KW-1185">Reference proteome</keyword>
<gene>
    <name evidence="3" type="ORF">WJX75_001828</name>
</gene>
<evidence type="ECO:0000256" key="1">
    <source>
        <dbReference type="ARBA" id="ARBA00009817"/>
    </source>
</evidence>
<reference evidence="3 4" key="1">
    <citation type="journal article" date="2024" name="Nat. Commun.">
        <title>Phylogenomics reveals the evolutionary origins of lichenization in chlorophyte algae.</title>
        <authorList>
            <person name="Puginier C."/>
            <person name="Libourel C."/>
            <person name="Otte J."/>
            <person name="Skaloud P."/>
            <person name="Haon M."/>
            <person name="Grisel S."/>
            <person name="Petersen M."/>
            <person name="Berrin J.G."/>
            <person name="Delaux P.M."/>
            <person name="Dal Grande F."/>
            <person name="Keller J."/>
        </authorList>
    </citation>
    <scope>NUCLEOTIDE SEQUENCE [LARGE SCALE GENOMIC DNA]</scope>
    <source>
        <strain evidence="3 4">SAG 216-7</strain>
    </source>
</reference>
<dbReference type="InterPro" id="IPR011256">
    <property type="entry name" value="Reg_factor_effector_dom_sf"/>
</dbReference>
<evidence type="ECO:0000313" key="4">
    <source>
        <dbReference type="Proteomes" id="UP001491310"/>
    </source>
</evidence>
<comment type="caution">
    <text evidence="3">The sequence shown here is derived from an EMBL/GenBank/DDBJ whole genome shotgun (WGS) entry which is preliminary data.</text>
</comment>
<dbReference type="EMBL" id="JALJOT010000008">
    <property type="protein sequence ID" value="KAK9908030.1"/>
    <property type="molecule type" value="Genomic_DNA"/>
</dbReference>
<feature type="signal peptide" evidence="2">
    <location>
        <begin position="1"/>
        <end position="21"/>
    </location>
</feature>
<organism evidence="3 4">
    <name type="scientific">Coccomyxa subellipsoidea</name>
    <dbReference type="NCBI Taxonomy" id="248742"/>
    <lineage>
        <taxon>Eukaryota</taxon>
        <taxon>Viridiplantae</taxon>
        <taxon>Chlorophyta</taxon>
        <taxon>core chlorophytes</taxon>
        <taxon>Trebouxiophyceae</taxon>
        <taxon>Trebouxiophyceae incertae sedis</taxon>
        <taxon>Coccomyxaceae</taxon>
        <taxon>Coccomyxa</taxon>
    </lineage>
</organism>
<dbReference type="InterPro" id="IPR006917">
    <property type="entry name" value="SOUL_heme-bd"/>
</dbReference>
<sequence length="99" mass="10915">MDNVLIFLLVALLCGLQVAASDPDKASGRDDAIVTETLQPPFKTLSKTDAYEERAYEAGDYVATNVTGLPFTIAYTNGLSRLYAYFLGRNEDNVRMSRT</sequence>
<keyword evidence="2" id="KW-0732">Signal</keyword>
<evidence type="ECO:0000256" key="2">
    <source>
        <dbReference type="SAM" id="SignalP"/>
    </source>
</evidence>
<dbReference type="Gene3D" id="3.20.80.10">
    <property type="entry name" value="Regulatory factor, effector binding domain"/>
    <property type="match status" value="1"/>
</dbReference>
<dbReference type="Proteomes" id="UP001491310">
    <property type="component" value="Unassembled WGS sequence"/>
</dbReference>
<name>A0ABR2YLY6_9CHLO</name>
<comment type="similarity">
    <text evidence="1">Belongs to the HEBP family.</text>
</comment>
<proteinExistence type="inferred from homology"/>
<feature type="chain" id="PRO_5045128195" evidence="2">
    <location>
        <begin position="22"/>
        <end position="99"/>
    </location>
</feature>
<dbReference type="Pfam" id="PF04832">
    <property type="entry name" value="SOUL"/>
    <property type="match status" value="1"/>
</dbReference>
<protein>
    <submittedName>
        <fullName evidence="3">Uncharacterized protein</fullName>
    </submittedName>
</protein>
<evidence type="ECO:0000313" key="3">
    <source>
        <dbReference type="EMBL" id="KAK9908030.1"/>
    </source>
</evidence>
<dbReference type="SUPFAM" id="SSF55136">
    <property type="entry name" value="Probable bacterial effector-binding domain"/>
    <property type="match status" value="1"/>
</dbReference>
<accession>A0ABR2YLY6</accession>